<protein>
    <submittedName>
        <fullName evidence="2">Uncharacterized protein</fullName>
    </submittedName>
</protein>
<name>A0A1B7YV49_COLHI</name>
<keyword evidence="3" id="KW-1185">Reference proteome</keyword>
<dbReference type="OrthoDB" id="4823476at2759"/>
<feature type="compositionally biased region" description="Low complexity" evidence="1">
    <location>
        <begin position="94"/>
        <end position="106"/>
    </location>
</feature>
<dbReference type="GeneID" id="28860188"/>
<dbReference type="AlphaFoldDB" id="A0A1B7YV49"/>
<comment type="caution">
    <text evidence="2">The sequence shown here is derived from an EMBL/GenBank/DDBJ whole genome shotgun (WGS) entry which is preliminary data.</text>
</comment>
<feature type="compositionally biased region" description="Basic and acidic residues" evidence="1">
    <location>
        <begin position="187"/>
        <end position="197"/>
    </location>
</feature>
<dbReference type="VEuPathDB" id="FungiDB:CH63R_01106"/>
<evidence type="ECO:0000313" key="3">
    <source>
        <dbReference type="Proteomes" id="UP000092177"/>
    </source>
</evidence>
<feature type="compositionally biased region" description="Basic and acidic residues" evidence="1">
    <location>
        <begin position="79"/>
        <end position="92"/>
    </location>
</feature>
<sequence length="220" mass="24528">MCFYRGTVYSCKHSEFGKKVSDCKAQRDFLDSTDKENNACTERRIHSMNRVRDDSRCRKCQRLDALRTRTRKTFLSLRENLEKRRTTSEKPATEIGESSSGISSSGHASGDVVPYVKHGSSAELVGEAWTSDNTLDDVPCSSRSNTCELSRKLDASGKSKDRAFKLDATIFEHDMASKCASSSGVFDDVKSPDHDGPCVDSKQNQLSVSHSLLLEKEEKE</sequence>
<evidence type="ECO:0000313" key="2">
    <source>
        <dbReference type="EMBL" id="OBR15926.1"/>
    </source>
</evidence>
<organism evidence="2 3">
    <name type="scientific">Colletotrichum higginsianum (strain IMI 349063)</name>
    <name type="common">Crucifer anthracnose fungus</name>
    <dbReference type="NCBI Taxonomy" id="759273"/>
    <lineage>
        <taxon>Eukaryota</taxon>
        <taxon>Fungi</taxon>
        <taxon>Dikarya</taxon>
        <taxon>Ascomycota</taxon>
        <taxon>Pezizomycotina</taxon>
        <taxon>Sordariomycetes</taxon>
        <taxon>Hypocreomycetidae</taxon>
        <taxon>Glomerellales</taxon>
        <taxon>Glomerellaceae</taxon>
        <taxon>Colletotrichum</taxon>
        <taxon>Colletotrichum destructivum species complex</taxon>
    </lineage>
</organism>
<evidence type="ECO:0000256" key="1">
    <source>
        <dbReference type="SAM" id="MobiDB-lite"/>
    </source>
</evidence>
<dbReference type="Proteomes" id="UP000092177">
    <property type="component" value="Chromosome 1"/>
</dbReference>
<gene>
    <name evidence="2" type="ORF">CH63R_01106</name>
</gene>
<proteinExistence type="predicted"/>
<dbReference type="KEGG" id="chig:CH63R_01106"/>
<feature type="region of interest" description="Disordered" evidence="1">
    <location>
        <begin position="182"/>
        <end position="204"/>
    </location>
</feature>
<dbReference type="RefSeq" id="XP_018164443.1">
    <property type="nucleotide sequence ID" value="XM_018296081.1"/>
</dbReference>
<reference evidence="3" key="1">
    <citation type="journal article" date="2017" name="BMC Genomics">
        <title>Gapless genome assembly of Colletotrichum higginsianum reveals chromosome structure and association of transposable elements with secondary metabolite gene clusters.</title>
        <authorList>
            <person name="Dallery J.-F."/>
            <person name="Lapalu N."/>
            <person name="Zampounis A."/>
            <person name="Pigne S."/>
            <person name="Luyten I."/>
            <person name="Amselem J."/>
            <person name="Wittenberg A.H.J."/>
            <person name="Zhou S."/>
            <person name="de Queiroz M.V."/>
            <person name="Robin G.P."/>
            <person name="Auger A."/>
            <person name="Hainaut M."/>
            <person name="Henrissat B."/>
            <person name="Kim K.-T."/>
            <person name="Lee Y.-H."/>
            <person name="Lespinet O."/>
            <person name="Schwartz D.C."/>
            <person name="Thon M.R."/>
            <person name="O'Connell R.J."/>
        </authorList>
    </citation>
    <scope>NUCLEOTIDE SEQUENCE [LARGE SCALE GENOMIC DNA]</scope>
    <source>
        <strain evidence="3">IMI 349063</strain>
    </source>
</reference>
<dbReference type="EMBL" id="LTAN01000001">
    <property type="protein sequence ID" value="OBR15926.1"/>
    <property type="molecule type" value="Genomic_DNA"/>
</dbReference>
<accession>A0A1B7YV49</accession>
<feature type="region of interest" description="Disordered" evidence="1">
    <location>
        <begin position="78"/>
        <end position="109"/>
    </location>
</feature>